<dbReference type="InterPro" id="IPR003346">
    <property type="entry name" value="Transposase_20"/>
</dbReference>
<proteinExistence type="predicted"/>
<feature type="domain" description="Transposase IS116/IS110/IS902 C-terminal" evidence="2">
    <location>
        <begin position="181"/>
        <end position="243"/>
    </location>
</feature>
<dbReference type="InterPro" id="IPR002525">
    <property type="entry name" value="Transp_IS110-like_N"/>
</dbReference>
<dbReference type="GO" id="GO:0004803">
    <property type="term" value="F:transposase activity"/>
    <property type="evidence" value="ECO:0007669"/>
    <property type="project" value="InterPro"/>
</dbReference>
<evidence type="ECO:0000313" key="3">
    <source>
        <dbReference type="EMBL" id="GAI57863.1"/>
    </source>
</evidence>
<organism evidence="3">
    <name type="scientific">marine sediment metagenome</name>
    <dbReference type="NCBI Taxonomy" id="412755"/>
    <lineage>
        <taxon>unclassified sequences</taxon>
        <taxon>metagenomes</taxon>
        <taxon>ecological metagenomes</taxon>
    </lineage>
</organism>
<evidence type="ECO:0000259" key="1">
    <source>
        <dbReference type="Pfam" id="PF01548"/>
    </source>
</evidence>
<dbReference type="PANTHER" id="PTHR33055:SF13">
    <property type="entry name" value="TRANSPOSASE"/>
    <property type="match status" value="1"/>
</dbReference>
<feature type="domain" description="Transposase IS110-like N-terminal" evidence="1">
    <location>
        <begin position="1"/>
        <end position="139"/>
    </location>
</feature>
<comment type="caution">
    <text evidence="3">The sequence shown here is derived from an EMBL/GenBank/DDBJ whole genome shotgun (WGS) entry which is preliminary data.</text>
</comment>
<feature type="non-terminal residue" evidence="3">
    <location>
        <position position="1"/>
    </location>
</feature>
<dbReference type="GO" id="GO:0003677">
    <property type="term" value="F:DNA binding"/>
    <property type="evidence" value="ECO:0007669"/>
    <property type="project" value="InterPro"/>
</dbReference>
<dbReference type="GO" id="GO:0006313">
    <property type="term" value="P:DNA transposition"/>
    <property type="evidence" value="ECO:0007669"/>
    <property type="project" value="InterPro"/>
</dbReference>
<sequence>DVSKDRLDVAVLPSEESWSTANQDEDIQSLVKRIRSLKPELIVLEATARLEMPLVGALAARGLPVAVVNPRQVREFARASGILAKTDRIDAQVLARFGEKMRPEVRPLKDKETQELTALMTRRRQLVAMLVAEKSRLAAAPKAVRKDIKTNIAWLEKKLSKMNDHLADKIKNSPVWSEKDTLLQSVPGVGPVLSTSLMADLPELGTLNRRQVAALVGVAPFNRDSGAFRGKRSIWGGRGHLRS</sequence>
<feature type="non-terminal residue" evidence="3">
    <location>
        <position position="243"/>
    </location>
</feature>
<dbReference type="InterPro" id="IPR047650">
    <property type="entry name" value="Transpos_IS110"/>
</dbReference>
<dbReference type="Pfam" id="PF02371">
    <property type="entry name" value="Transposase_20"/>
    <property type="match status" value="1"/>
</dbReference>
<accession>X1PPT1</accession>
<dbReference type="EMBL" id="BARV01034235">
    <property type="protein sequence ID" value="GAI57863.1"/>
    <property type="molecule type" value="Genomic_DNA"/>
</dbReference>
<evidence type="ECO:0000259" key="2">
    <source>
        <dbReference type="Pfam" id="PF02371"/>
    </source>
</evidence>
<dbReference type="Pfam" id="PF01548">
    <property type="entry name" value="DEDD_Tnp_IS110"/>
    <property type="match status" value="1"/>
</dbReference>
<protein>
    <submittedName>
        <fullName evidence="3">Uncharacterized protein</fullName>
    </submittedName>
</protein>
<dbReference type="PANTHER" id="PTHR33055">
    <property type="entry name" value="TRANSPOSASE FOR INSERTION SEQUENCE ELEMENT IS1111A"/>
    <property type="match status" value="1"/>
</dbReference>
<name>X1PPT1_9ZZZZ</name>
<dbReference type="NCBIfam" id="NF033542">
    <property type="entry name" value="transpos_IS110"/>
    <property type="match status" value="1"/>
</dbReference>
<gene>
    <name evidence="3" type="ORF">S06H3_53666</name>
</gene>
<reference evidence="3" key="1">
    <citation type="journal article" date="2014" name="Front. Microbiol.">
        <title>High frequency of phylogenetically diverse reductive dehalogenase-homologous genes in deep subseafloor sedimentary metagenomes.</title>
        <authorList>
            <person name="Kawai M."/>
            <person name="Futagami T."/>
            <person name="Toyoda A."/>
            <person name="Takaki Y."/>
            <person name="Nishi S."/>
            <person name="Hori S."/>
            <person name="Arai W."/>
            <person name="Tsubouchi T."/>
            <person name="Morono Y."/>
            <person name="Uchiyama I."/>
            <person name="Ito T."/>
            <person name="Fujiyama A."/>
            <person name="Inagaki F."/>
            <person name="Takami H."/>
        </authorList>
    </citation>
    <scope>NUCLEOTIDE SEQUENCE</scope>
    <source>
        <strain evidence="3">Expedition CK06-06</strain>
    </source>
</reference>
<dbReference type="AlphaFoldDB" id="X1PPT1"/>